<keyword evidence="3" id="KW-1185">Reference proteome</keyword>
<sequence>LRKLLFAIIHSSTILLPVWKRLLASMGYDVRVMPRDVTTRWHSTYTMLVFAIDYKRAINAMQWDVVLKLKDVLLVRVFVCCRICSSAHRCSQVFSQASDFFSGNKHPHLGMIIPILTRIRRALKSTINDSTSPFAIREAAILADRHLGRYNEQLYKADVYWVATGTYLLLISTSFFPHHSTLFSSHGSIT</sequence>
<gene>
    <name evidence="2" type="ORF">BDV98DRAFT_518888</name>
</gene>
<evidence type="ECO:0008006" key="4">
    <source>
        <dbReference type="Google" id="ProtNLM"/>
    </source>
</evidence>
<feature type="chain" id="PRO_5023018247" description="HAT C-terminal dimerisation domain-containing protein" evidence="1">
    <location>
        <begin position="25"/>
        <end position="190"/>
    </location>
</feature>
<dbReference type="OrthoDB" id="3252425at2759"/>
<keyword evidence="1" id="KW-0732">Signal</keyword>
<dbReference type="Proteomes" id="UP000305067">
    <property type="component" value="Unassembled WGS sequence"/>
</dbReference>
<dbReference type="InterPro" id="IPR012337">
    <property type="entry name" value="RNaseH-like_sf"/>
</dbReference>
<feature type="non-terminal residue" evidence="2">
    <location>
        <position position="1"/>
    </location>
</feature>
<organism evidence="2 3">
    <name type="scientific">Pterulicium gracile</name>
    <dbReference type="NCBI Taxonomy" id="1884261"/>
    <lineage>
        <taxon>Eukaryota</taxon>
        <taxon>Fungi</taxon>
        <taxon>Dikarya</taxon>
        <taxon>Basidiomycota</taxon>
        <taxon>Agaricomycotina</taxon>
        <taxon>Agaricomycetes</taxon>
        <taxon>Agaricomycetidae</taxon>
        <taxon>Agaricales</taxon>
        <taxon>Pleurotineae</taxon>
        <taxon>Pterulaceae</taxon>
        <taxon>Pterulicium</taxon>
    </lineage>
</organism>
<evidence type="ECO:0000313" key="2">
    <source>
        <dbReference type="EMBL" id="TFK95109.1"/>
    </source>
</evidence>
<dbReference type="AlphaFoldDB" id="A0A5C3Q228"/>
<evidence type="ECO:0000313" key="3">
    <source>
        <dbReference type="Proteomes" id="UP000305067"/>
    </source>
</evidence>
<dbReference type="STRING" id="1884261.A0A5C3Q228"/>
<dbReference type="SUPFAM" id="SSF53098">
    <property type="entry name" value="Ribonuclease H-like"/>
    <property type="match status" value="1"/>
</dbReference>
<reference evidence="2 3" key="1">
    <citation type="journal article" date="2019" name="Nat. Ecol. Evol.">
        <title>Megaphylogeny resolves global patterns of mushroom evolution.</title>
        <authorList>
            <person name="Varga T."/>
            <person name="Krizsan K."/>
            <person name="Foldi C."/>
            <person name="Dima B."/>
            <person name="Sanchez-Garcia M."/>
            <person name="Sanchez-Ramirez S."/>
            <person name="Szollosi G.J."/>
            <person name="Szarkandi J.G."/>
            <person name="Papp V."/>
            <person name="Albert L."/>
            <person name="Andreopoulos W."/>
            <person name="Angelini C."/>
            <person name="Antonin V."/>
            <person name="Barry K.W."/>
            <person name="Bougher N.L."/>
            <person name="Buchanan P."/>
            <person name="Buyck B."/>
            <person name="Bense V."/>
            <person name="Catcheside P."/>
            <person name="Chovatia M."/>
            <person name="Cooper J."/>
            <person name="Damon W."/>
            <person name="Desjardin D."/>
            <person name="Finy P."/>
            <person name="Geml J."/>
            <person name="Haridas S."/>
            <person name="Hughes K."/>
            <person name="Justo A."/>
            <person name="Karasinski D."/>
            <person name="Kautmanova I."/>
            <person name="Kiss B."/>
            <person name="Kocsube S."/>
            <person name="Kotiranta H."/>
            <person name="LaButti K.M."/>
            <person name="Lechner B.E."/>
            <person name="Liimatainen K."/>
            <person name="Lipzen A."/>
            <person name="Lukacs Z."/>
            <person name="Mihaltcheva S."/>
            <person name="Morgado L.N."/>
            <person name="Niskanen T."/>
            <person name="Noordeloos M.E."/>
            <person name="Ohm R.A."/>
            <person name="Ortiz-Santana B."/>
            <person name="Ovrebo C."/>
            <person name="Racz N."/>
            <person name="Riley R."/>
            <person name="Savchenko A."/>
            <person name="Shiryaev A."/>
            <person name="Soop K."/>
            <person name="Spirin V."/>
            <person name="Szebenyi C."/>
            <person name="Tomsovsky M."/>
            <person name="Tulloss R.E."/>
            <person name="Uehling J."/>
            <person name="Grigoriev I.V."/>
            <person name="Vagvolgyi C."/>
            <person name="Papp T."/>
            <person name="Martin F.M."/>
            <person name="Miettinen O."/>
            <person name="Hibbett D.S."/>
            <person name="Nagy L.G."/>
        </authorList>
    </citation>
    <scope>NUCLEOTIDE SEQUENCE [LARGE SCALE GENOMIC DNA]</scope>
    <source>
        <strain evidence="2 3">CBS 309.79</strain>
    </source>
</reference>
<name>A0A5C3Q228_9AGAR</name>
<accession>A0A5C3Q228</accession>
<dbReference type="EMBL" id="ML178949">
    <property type="protein sequence ID" value="TFK95109.1"/>
    <property type="molecule type" value="Genomic_DNA"/>
</dbReference>
<protein>
    <recommendedName>
        <fullName evidence="4">HAT C-terminal dimerisation domain-containing protein</fullName>
    </recommendedName>
</protein>
<evidence type="ECO:0000256" key="1">
    <source>
        <dbReference type="SAM" id="SignalP"/>
    </source>
</evidence>
<proteinExistence type="predicted"/>
<feature type="signal peptide" evidence="1">
    <location>
        <begin position="1"/>
        <end position="24"/>
    </location>
</feature>